<dbReference type="SUPFAM" id="SSF88659">
    <property type="entry name" value="Sigma3 and sigma4 domains of RNA polymerase sigma factors"/>
    <property type="match status" value="1"/>
</dbReference>
<dbReference type="AlphaFoldDB" id="A0A652YHX2"/>
<sequence length="136" mass="14941">MKITVKARRSEGWWAVEIPEVDGAFTQAKRLDQVSAHAADAVAVLEGISPDQIEVEAVDYDLGDPAMTRDIGEAKKLSRDAQRAAENASTAMRAVVRKLRERGLSVRDVGTILQISPQRVSQLENRATTDNQGRRS</sequence>
<dbReference type="EMBL" id="VNIQ01000011">
    <property type="protein sequence ID" value="TYQ00835.1"/>
    <property type="molecule type" value="Genomic_DNA"/>
</dbReference>
<organism evidence="1">
    <name type="scientific">Nocardia globerula</name>
    <dbReference type="NCBI Taxonomy" id="1818"/>
    <lineage>
        <taxon>Bacteria</taxon>
        <taxon>Bacillati</taxon>
        <taxon>Actinomycetota</taxon>
        <taxon>Actinomycetes</taxon>
        <taxon>Mycobacteriales</taxon>
        <taxon>Nocardiaceae</taxon>
        <taxon>Nocardia</taxon>
    </lineage>
</organism>
<comment type="caution">
    <text evidence="1">The sequence shown here is derived from an EMBL/GenBank/DDBJ whole genome shotgun (WGS) entry which is preliminary data.</text>
</comment>
<gene>
    <name evidence="1" type="ORF">FNL38_11149</name>
</gene>
<name>A0A652YHX2_NOCGL</name>
<proteinExistence type="predicted"/>
<dbReference type="InterPro" id="IPR013324">
    <property type="entry name" value="RNA_pol_sigma_r3/r4-like"/>
</dbReference>
<dbReference type="InterPro" id="IPR035069">
    <property type="entry name" value="TTHA1013/TTHA0281-like"/>
</dbReference>
<protein>
    <submittedName>
        <fullName evidence="1">Sigma-70-like protein</fullName>
    </submittedName>
</protein>
<reference evidence="1" key="1">
    <citation type="submission" date="2019-07" db="EMBL/GenBank/DDBJ databases">
        <title>Genomic Encyclopedia of Type Strains, Phase IV (KMG-IV): sequencing the most valuable type-strain genomes for metagenomic binning, comparative biology and taxonomic classification.</title>
        <authorList>
            <person name="Goeker M."/>
        </authorList>
    </citation>
    <scope>NUCLEOTIDE SEQUENCE</scope>
    <source>
        <strain evidence="1">DSM 44596</strain>
    </source>
</reference>
<evidence type="ECO:0000313" key="1">
    <source>
        <dbReference type="EMBL" id="TYQ00835.1"/>
    </source>
</evidence>
<accession>A0A652YHX2</accession>
<dbReference type="SUPFAM" id="SSF143100">
    <property type="entry name" value="TTHA1013/TTHA0281-like"/>
    <property type="match status" value="1"/>
</dbReference>
<dbReference type="Gene3D" id="1.20.140.160">
    <property type="match status" value="1"/>
</dbReference>